<dbReference type="InterPro" id="IPR006260">
    <property type="entry name" value="TonB/TolA_C"/>
</dbReference>
<evidence type="ECO:0000256" key="2">
    <source>
        <dbReference type="ARBA" id="ARBA00022692"/>
    </source>
</evidence>
<comment type="subcellular location">
    <subcellularLocation>
        <location evidence="1">Membrane</location>
        <topology evidence="1">Single-pass membrane protein</topology>
    </subcellularLocation>
</comment>
<dbReference type="GO" id="GO:0016020">
    <property type="term" value="C:membrane"/>
    <property type="evidence" value="ECO:0007669"/>
    <property type="project" value="UniProtKB-SubCell"/>
</dbReference>
<evidence type="ECO:0000313" key="6">
    <source>
        <dbReference type="EMBL" id="GAI76876.1"/>
    </source>
</evidence>
<dbReference type="PROSITE" id="PS52015">
    <property type="entry name" value="TONB_CTD"/>
    <property type="match status" value="1"/>
</dbReference>
<feature type="domain" description="TonB C-terminal" evidence="5">
    <location>
        <begin position="1"/>
        <end position="44"/>
    </location>
</feature>
<keyword evidence="3" id="KW-1133">Transmembrane helix</keyword>
<reference evidence="6" key="1">
    <citation type="journal article" date="2014" name="Front. Microbiol.">
        <title>High frequency of phylogenetically diverse reductive dehalogenase-homologous genes in deep subseafloor sedimentary metagenomes.</title>
        <authorList>
            <person name="Kawai M."/>
            <person name="Futagami T."/>
            <person name="Toyoda A."/>
            <person name="Takaki Y."/>
            <person name="Nishi S."/>
            <person name="Hori S."/>
            <person name="Arai W."/>
            <person name="Tsubouchi T."/>
            <person name="Morono Y."/>
            <person name="Uchiyama I."/>
            <person name="Ito T."/>
            <person name="Fujiyama A."/>
            <person name="Inagaki F."/>
            <person name="Takami H."/>
        </authorList>
    </citation>
    <scope>NUCLEOTIDE SEQUENCE</scope>
    <source>
        <strain evidence="6">Expedition CK06-06</strain>
    </source>
</reference>
<sequence>PGVVKIRIWVESSGDVREGSLIEISSGYPDLDQAVVNAIKKWRW</sequence>
<evidence type="ECO:0000256" key="4">
    <source>
        <dbReference type="ARBA" id="ARBA00023136"/>
    </source>
</evidence>
<accession>X1SCM1</accession>
<keyword evidence="4" id="KW-0472">Membrane</keyword>
<dbReference type="InterPro" id="IPR037682">
    <property type="entry name" value="TonB_C"/>
</dbReference>
<dbReference type="GO" id="GO:0055085">
    <property type="term" value="P:transmembrane transport"/>
    <property type="evidence" value="ECO:0007669"/>
    <property type="project" value="InterPro"/>
</dbReference>
<dbReference type="Gene3D" id="3.30.1150.10">
    <property type="match status" value="1"/>
</dbReference>
<proteinExistence type="predicted"/>
<protein>
    <recommendedName>
        <fullName evidence="5">TonB C-terminal domain-containing protein</fullName>
    </recommendedName>
</protein>
<gene>
    <name evidence="6" type="ORF">S12H4_24321</name>
</gene>
<evidence type="ECO:0000256" key="3">
    <source>
        <dbReference type="ARBA" id="ARBA00022989"/>
    </source>
</evidence>
<evidence type="ECO:0000256" key="1">
    <source>
        <dbReference type="ARBA" id="ARBA00004167"/>
    </source>
</evidence>
<keyword evidence="2" id="KW-0812">Transmembrane</keyword>
<evidence type="ECO:0000259" key="5">
    <source>
        <dbReference type="PROSITE" id="PS52015"/>
    </source>
</evidence>
<dbReference type="AlphaFoldDB" id="X1SCM1"/>
<dbReference type="EMBL" id="BARW01013165">
    <property type="protein sequence ID" value="GAI76876.1"/>
    <property type="molecule type" value="Genomic_DNA"/>
</dbReference>
<feature type="non-terminal residue" evidence="6">
    <location>
        <position position="1"/>
    </location>
</feature>
<name>X1SCM1_9ZZZZ</name>
<dbReference type="Pfam" id="PF03544">
    <property type="entry name" value="TonB_C"/>
    <property type="match status" value="1"/>
</dbReference>
<comment type="caution">
    <text evidence="6">The sequence shown here is derived from an EMBL/GenBank/DDBJ whole genome shotgun (WGS) entry which is preliminary data.</text>
</comment>
<organism evidence="6">
    <name type="scientific">marine sediment metagenome</name>
    <dbReference type="NCBI Taxonomy" id="412755"/>
    <lineage>
        <taxon>unclassified sequences</taxon>
        <taxon>metagenomes</taxon>
        <taxon>ecological metagenomes</taxon>
    </lineage>
</organism>
<dbReference type="SUPFAM" id="SSF74653">
    <property type="entry name" value="TolA/TonB C-terminal domain"/>
    <property type="match status" value="1"/>
</dbReference>
<dbReference type="NCBIfam" id="TIGR01352">
    <property type="entry name" value="tonB_Cterm"/>
    <property type="match status" value="1"/>
</dbReference>